<protein>
    <submittedName>
        <fullName evidence="1">Uncharacterized protein</fullName>
    </submittedName>
</protein>
<evidence type="ECO:0000313" key="1">
    <source>
        <dbReference type="EMBL" id="ASN70284.1"/>
    </source>
</evidence>
<name>A0A2H4J4W1_9CAUD</name>
<dbReference type="EMBL" id="MF417904">
    <property type="protein sequence ID" value="ASN70284.1"/>
    <property type="molecule type" value="Genomic_DNA"/>
</dbReference>
<sequence length="57" mass="6221">MAFRQLGGIQTYLPLGGGVKPPTENTAIKHAENLWVLFLCLGNGPGRERDGAERIEK</sequence>
<organism evidence="1">
    <name type="scientific">uncultured Caudovirales phage</name>
    <dbReference type="NCBI Taxonomy" id="2100421"/>
    <lineage>
        <taxon>Viruses</taxon>
        <taxon>Duplodnaviria</taxon>
        <taxon>Heunggongvirae</taxon>
        <taxon>Uroviricota</taxon>
        <taxon>Caudoviricetes</taxon>
        <taxon>Peduoviridae</taxon>
        <taxon>Maltschvirus</taxon>
        <taxon>Maltschvirus maltsch</taxon>
    </lineage>
</organism>
<gene>
    <name evidence="1" type="ORF">10S9_30</name>
</gene>
<proteinExistence type="predicted"/>
<reference evidence="1" key="1">
    <citation type="submission" date="2017-06" db="EMBL/GenBank/DDBJ databases">
        <title>Novel phages from South African skin metaviromes.</title>
        <authorList>
            <person name="van Zyl L.J."/>
            <person name="Abrahams Y."/>
            <person name="Stander E.A."/>
            <person name="Kirby B.M."/>
            <person name="Clavaud C."/>
            <person name="Farcet C."/>
            <person name="Breton L."/>
            <person name="Trindade M.I."/>
        </authorList>
    </citation>
    <scope>NUCLEOTIDE SEQUENCE</scope>
</reference>
<accession>A0A2H4J4W1</accession>